<keyword evidence="5 6" id="KW-0472">Membrane</keyword>
<comment type="subcellular location">
    <subcellularLocation>
        <location evidence="1 6">Cell membrane</location>
        <topology evidence="1 6">Multi-pass membrane protein</topology>
    </subcellularLocation>
</comment>
<keyword evidence="6" id="KW-0675">Receptor</keyword>
<feature type="transmembrane region" description="Helical" evidence="6">
    <location>
        <begin position="316"/>
        <end position="334"/>
    </location>
</feature>
<reference evidence="7" key="1">
    <citation type="submission" date="2021-12" db="EMBL/GenBank/DDBJ databases">
        <authorList>
            <person name="King R."/>
        </authorList>
    </citation>
    <scope>NUCLEOTIDE SEQUENCE</scope>
</reference>
<keyword evidence="4 6" id="KW-1133">Transmembrane helix</keyword>
<evidence type="ECO:0000256" key="1">
    <source>
        <dbReference type="ARBA" id="ARBA00004651"/>
    </source>
</evidence>
<keyword evidence="2 6" id="KW-1003">Cell membrane</keyword>
<keyword evidence="6" id="KW-0807">Transducer</keyword>
<feature type="transmembrane region" description="Helical" evidence="6">
    <location>
        <begin position="241"/>
        <end position="260"/>
    </location>
</feature>
<comment type="similarity">
    <text evidence="6">Belongs to the insect chemoreceptor superfamily. Gustatory receptor (GR) family.</text>
</comment>
<dbReference type="EMBL" id="OU963914">
    <property type="protein sequence ID" value="CAH0402639.1"/>
    <property type="molecule type" value="Genomic_DNA"/>
</dbReference>
<evidence type="ECO:0000256" key="2">
    <source>
        <dbReference type="ARBA" id="ARBA00022475"/>
    </source>
</evidence>
<keyword evidence="3 6" id="KW-0812">Transmembrane</keyword>
<accession>A0ABN8B184</accession>
<feature type="transmembrane region" description="Helical" evidence="6">
    <location>
        <begin position="85"/>
        <end position="103"/>
    </location>
</feature>
<comment type="function">
    <text evidence="6">Gustatory receptor which mediates acceptance or avoidance behavior, depending on its substrates.</text>
</comment>
<evidence type="ECO:0000256" key="4">
    <source>
        <dbReference type="ARBA" id="ARBA00022989"/>
    </source>
</evidence>
<sequence>MDWTGICGFGSVISAFLKGYSSIPKMSSFLCWALDSLLSSFGISLTACRGYTRLTATMQCMQQLRKIKLTLGVQNRYLTEENRRLKMYVAFMFALGVAVMSSNNRLINHGGFSFKGSILTCCYEYICVLLILQGTQFTFCVYEIITVLKTLNDSLDKMRYLKRQEIFVVGHNLIKSISKSLEVMTHCYDEICTVIRKLERASSVTLIFMLGVLTMRFVIKPFLIVRNFFTSDIEATDSTLVLSYWMVMYFLGILMVLEPCHITQAEAKRTGVILSMLANMFTDTNISRKLFNFSRYIGLNEVRYCPMGICLLSRSLLNTILGSSFTYLIIIIQFQSYE</sequence>
<feature type="transmembrane region" description="Helical" evidence="6">
    <location>
        <begin position="123"/>
        <end position="148"/>
    </location>
</feature>
<dbReference type="InterPro" id="IPR013604">
    <property type="entry name" value="7TM_chemorcpt"/>
</dbReference>
<evidence type="ECO:0000256" key="5">
    <source>
        <dbReference type="ARBA" id="ARBA00023136"/>
    </source>
</evidence>
<evidence type="ECO:0000256" key="3">
    <source>
        <dbReference type="ARBA" id="ARBA00022692"/>
    </source>
</evidence>
<name>A0ABN8B184_CHISP</name>
<keyword evidence="8" id="KW-1185">Reference proteome</keyword>
<evidence type="ECO:0000313" key="7">
    <source>
        <dbReference type="EMBL" id="CAH0402639.1"/>
    </source>
</evidence>
<evidence type="ECO:0000256" key="6">
    <source>
        <dbReference type="RuleBase" id="RU363108"/>
    </source>
</evidence>
<feature type="transmembrane region" description="Helical" evidence="6">
    <location>
        <begin position="206"/>
        <end position="229"/>
    </location>
</feature>
<protein>
    <recommendedName>
        <fullName evidence="6">Gustatory receptor</fullName>
    </recommendedName>
</protein>
<evidence type="ECO:0000313" key="8">
    <source>
        <dbReference type="Proteomes" id="UP001153292"/>
    </source>
</evidence>
<dbReference type="Proteomes" id="UP001153292">
    <property type="component" value="Chromosome 21"/>
</dbReference>
<dbReference type="Pfam" id="PF08395">
    <property type="entry name" value="7tm_7"/>
    <property type="match status" value="1"/>
</dbReference>
<gene>
    <name evidence="7" type="ORF">CHILSU_LOCUS5884</name>
</gene>
<feature type="transmembrane region" description="Helical" evidence="6">
    <location>
        <begin position="26"/>
        <end position="48"/>
    </location>
</feature>
<proteinExistence type="inferred from homology"/>
<organism evidence="7 8">
    <name type="scientific">Chilo suppressalis</name>
    <name type="common">Asiatic rice borer moth</name>
    <dbReference type="NCBI Taxonomy" id="168631"/>
    <lineage>
        <taxon>Eukaryota</taxon>
        <taxon>Metazoa</taxon>
        <taxon>Ecdysozoa</taxon>
        <taxon>Arthropoda</taxon>
        <taxon>Hexapoda</taxon>
        <taxon>Insecta</taxon>
        <taxon>Pterygota</taxon>
        <taxon>Neoptera</taxon>
        <taxon>Endopterygota</taxon>
        <taxon>Lepidoptera</taxon>
        <taxon>Glossata</taxon>
        <taxon>Ditrysia</taxon>
        <taxon>Pyraloidea</taxon>
        <taxon>Crambidae</taxon>
        <taxon>Crambinae</taxon>
        <taxon>Chilo</taxon>
    </lineage>
</organism>
<comment type="caution">
    <text evidence="6">Lacks conserved residue(s) required for the propagation of feature annotation.</text>
</comment>